<reference evidence="1 2" key="1">
    <citation type="submission" date="2015-03" db="EMBL/GenBank/DDBJ databases">
        <authorList>
            <person name="Abdul Halim M."/>
        </authorList>
    </citation>
    <scope>NUCLEOTIDE SEQUENCE [LARGE SCALE GENOMIC DNA]</scope>
    <source>
        <strain evidence="1 2">ATCC 35681</strain>
    </source>
</reference>
<evidence type="ECO:0000313" key="1">
    <source>
        <dbReference type="EMBL" id="AKG36018.1"/>
    </source>
</evidence>
<name>A0A0F7FB85_PAEDU</name>
<dbReference type="AlphaFoldDB" id="A0A0F7FB85"/>
<dbReference type="EMBL" id="CP011114">
    <property type="protein sequence ID" value="AKG36018.1"/>
    <property type="molecule type" value="Genomic_DNA"/>
</dbReference>
<accession>A0A0F7FB85</accession>
<dbReference type="HOGENOM" id="CLU_2918263_0_0_9"/>
<gene>
    <name evidence="1" type="ORF">VK70_16825</name>
</gene>
<dbReference type="PATRIC" id="fig|1333534.5.peg.3704"/>
<dbReference type="Proteomes" id="UP000034189">
    <property type="component" value="Chromosome"/>
</dbReference>
<sequence length="61" mass="7083">MAAEADGGSKYISFKMIKYKNNPVTTMSQKKRSRGPWRTCSDLFIFLEKFFRRLCRGDKAA</sequence>
<reference evidence="1 2" key="2">
    <citation type="journal article" date="2016" name="Genome Announc.">
        <title>Genome Sequence of a Gram-Positive Diazotroph, Paenibacillus durus Type Strain ATCC 35681.</title>
        <authorList>
            <person name="Halim M.A."/>
            <person name="Rahman A.Y."/>
            <person name="Sim K.S."/>
            <person name="Yam H.C."/>
            <person name="Rahim A.A."/>
            <person name="Ghazali A.H."/>
            <person name="Najimudin N."/>
        </authorList>
    </citation>
    <scope>NUCLEOTIDE SEQUENCE [LARGE SCALE GENOMIC DNA]</scope>
    <source>
        <strain evidence="1 2">ATCC 35681</strain>
    </source>
</reference>
<protein>
    <submittedName>
        <fullName evidence="1">Uncharacterized protein</fullName>
    </submittedName>
</protein>
<proteinExistence type="predicted"/>
<organism evidence="1 2">
    <name type="scientific">Paenibacillus durus ATCC 35681</name>
    <dbReference type="NCBI Taxonomy" id="1333534"/>
    <lineage>
        <taxon>Bacteria</taxon>
        <taxon>Bacillati</taxon>
        <taxon>Bacillota</taxon>
        <taxon>Bacilli</taxon>
        <taxon>Bacillales</taxon>
        <taxon>Paenibacillaceae</taxon>
        <taxon>Paenibacillus</taxon>
    </lineage>
</organism>
<evidence type="ECO:0000313" key="2">
    <source>
        <dbReference type="Proteomes" id="UP000034189"/>
    </source>
</evidence>